<accession>A0A350HC57</accession>
<dbReference type="EMBL" id="DMZY01000241">
    <property type="protein sequence ID" value="HAV93123.1"/>
    <property type="molecule type" value="Genomic_DNA"/>
</dbReference>
<name>A0A350HC57_UNCW3</name>
<organism evidence="2 3">
    <name type="scientific">candidate division WOR-3 bacterium</name>
    <dbReference type="NCBI Taxonomy" id="2052148"/>
    <lineage>
        <taxon>Bacteria</taxon>
        <taxon>Bacteria division WOR-3</taxon>
    </lineage>
</organism>
<keyword evidence="1" id="KW-0732">Signal</keyword>
<protein>
    <submittedName>
        <fullName evidence="2">Uncharacterized protein</fullName>
    </submittedName>
</protein>
<dbReference type="AlphaFoldDB" id="A0A350HC57"/>
<proteinExistence type="predicted"/>
<evidence type="ECO:0000313" key="3">
    <source>
        <dbReference type="Proteomes" id="UP000264062"/>
    </source>
</evidence>
<sequence length="156" mass="17534">MNRLAFVILVLFSLSLSAGYTAETGVTFDNQEVMMLEFSSNNLDLGEIKPDMKEIMKVKGLTVKVKSNVKWILTIEPLDNLSSVEGNTIDIQRFQFRTGKGVFEPFVINKPSTIASGEPTGDLGEEITLDFMLKINWDDPAGRYNTKLRFTLNSLY</sequence>
<dbReference type="Proteomes" id="UP000264062">
    <property type="component" value="Unassembled WGS sequence"/>
</dbReference>
<feature type="chain" id="PRO_5016701695" evidence="1">
    <location>
        <begin position="23"/>
        <end position="156"/>
    </location>
</feature>
<evidence type="ECO:0000256" key="1">
    <source>
        <dbReference type="SAM" id="SignalP"/>
    </source>
</evidence>
<evidence type="ECO:0000313" key="2">
    <source>
        <dbReference type="EMBL" id="HAV93123.1"/>
    </source>
</evidence>
<comment type="caution">
    <text evidence="2">The sequence shown here is derived from an EMBL/GenBank/DDBJ whole genome shotgun (WGS) entry which is preliminary data.</text>
</comment>
<feature type="signal peptide" evidence="1">
    <location>
        <begin position="1"/>
        <end position="22"/>
    </location>
</feature>
<gene>
    <name evidence="2" type="ORF">DCW38_08095</name>
</gene>
<reference evidence="2 3" key="1">
    <citation type="journal article" date="2018" name="Nat. Biotechnol.">
        <title>A standardized bacterial taxonomy based on genome phylogeny substantially revises the tree of life.</title>
        <authorList>
            <person name="Parks D.H."/>
            <person name="Chuvochina M."/>
            <person name="Waite D.W."/>
            <person name="Rinke C."/>
            <person name="Skarshewski A."/>
            <person name="Chaumeil P.A."/>
            <person name="Hugenholtz P."/>
        </authorList>
    </citation>
    <scope>NUCLEOTIDE SEQUENCE [LARGE SCALE GENOMIC DNA]</scope>
    <source>
        <strain evidence="2">UBA9956</strain>
    </source>
</reference>